<dbReference type="OrthoDB" id="5957988at2759"/>
<organism evidence="6 7">
    <name type="scientific">Leptobrachium leishanense</name>
    <name type="common">Leishan spiny toad</name>
    <dbReference type="NCBI Taxonomy" id="445787"/>
    <lineage>
        <taxon>Eukaryota</taxon>
        <taxon>Metazoa</taxon>
        <taxon>Chordata</taxon>
        <taxon>Craniata</taxon>
        <taxon>Vertebrata</taxon>
        <taxon>Euteleostomi</taxon>
        <taxon>Amphibia</taxon>
        <taxon>Batrachia</taxon>
        <taxon>Anura</taxon>
        <taxon>Pelobatoidea</taxon>
        <taxon>Megophryidae</taxon>
        <taxon>Leptobrachium</taxon>
    </lineage>
</organism>
<keyword evidence="3" id="KW-0832">Ubl conjugation</keyword>
<dbReference type="PANTHER" id="PTHR46963:SF4">
    <property type="entry name" value="HYPOTHETICAL PROTEIN MGC115716"/>
    <property type="match status" value="1"/>
</dbReference>
<dbReference type="InterPro" id="IPR011010">
    <property type="entry name" value="DNA_brk_join_enz"/>
</dbReference>
<name>A0A8C5MK54_9ANUR</name>
<dbReference type="SMART" id="SM00349">
    <property type="entry name" value="KRAB"/>
    <property type="match status" value="1"/>
</dbReference>
<protein>
    <recommendedName>
        <fullName evidence="5">KRAB domain-containing protein</fullName>
    </recommendedName>
</protein>
<feature type="domain" description="KRAB" evidence="5">
    <location>
        <begin position="7"/>
        <end position="78"/>
    </location>
</feature>
<evidence type="ECO:0000256" key="3">
    <source>
        <dbReference type="ARBA" id="ARBA00022843"/>
    </source>
</evidence>
<dbReference type="PANTHER" id="PTHR46963">
    <property type="entry name" value="SIMILAR TO RIKEN CDNA E130308A19"/>
    <property type="match status" value="1"/>
</dbReference>
<dbReference type="InterPro" id="IPR036051">
    <property type="entry name" value="KRAB_dom_sf"/>
</dbReference>
<dbReference type="SUPFAM" id="SSF109640">
    <property type="entry name" value="KRAB domain (Kruppel-associated box)"/>
    <property type="match status" value="1"/>
</dbReference>
<dbReference type="Ensembl" id="ENSLLET00000016431.1">
    <property type="protein sequence ID" value="ENSLLEP00000015827.1"/>
    <property type="gene ID" value="ENSLLEG00000010064.1"/>
</dbReference>
<dbReference type="Proteomes" id="UP000694569">
    <property type="component" value="Unplaced"/>
</dbReference>
<dbReference type="InterPro" id="IPR042838">
    <property type="entry name" value="KIAA1958"/>
</dbReference>
<dbReference type="SUPFAM" id="SSF56349">
    <property type="entry name" value="DNA breaking-rejoining enzymes"/>
    <property type="match status" value="1"/>
</dbReference>
<feature type="region of interest" description="Disordered" evidence="4">
    <location>
        <begin position="671"/>
        <end position="690"/>
    </location>
</feature>
<dbReference type="Pfam" id="PF01352">
    <property type="entry name" value="KRAB"/>
    <property type="match status" value="1"/>
</dbReference>
<dbReference type="Gene3D" id="6.10.140.140">
    <property type="match status" value="1"/>
</dbReference>
<keyword evidence="2" id="KW-0597">Phosphoprotein</keyword>
<evidence type="ECO:0000256" key="1">
    <source>
        <dbReference type="ARBA" id="ARBA00022499"/>
    </source>
</evidence>
<reference evidence="6" key="2">
    <citation type="submission" date="2025-09" db="UniProtKB">
        <authorList>
            <consortium name="Ensembl"/>
        </authorList>
    </citation>
    <scope>IDENTIFICATION</scope>
</reference>
<evidence type="ECO:0000256" key="2">
    <source>
        <dbReference type="ARBA" id="ARBA00022553"/>
    </source>
</evidence>
<dbReference type="InterPro" id="IPR021893">
    <property type="entry name" value="ZMYM2-like_C"/>
</dbReference>
<accession>A0A8C5MK54</accession>
<evidence type="ECO:0000313" key="7">
    <source>
        <dbReference type="Proteomes" id="UP000694569"/>
    </source>
</evidence>
<reference evidence="6" key="1">
    <citation type="submission" date="2025-08" db="UniProtKB">
        <authorList>
            <consortium name="Ensembl"/>
        </authorList>
    </citation>
    <scope>IDENTIFICATION</scope>
</reference>
<dbReference type="CDD" id="cd07765">
    <property type="entry name" value="KRAB_A-box"/>
    <property type="match status" value="1"/>
</dbReference>
<dbReference type="GO" id="GO:0006355">
    <property type="term" value="P:regulation of DNA-templated transcription"/>
    <property type="evidence" value="ECO:0007669"/>
    <property type="project" value="InterPro"/>
</dbReference>
<evidence type="ECO:0000256" key="4">
    <source>
        <dbReference type="SAM" id="MobiDB-lite"/>
    </source>
</evidence>
<keyword evidence="7" id="KW-1185">Reference proteome</keyword>
<dbReference type="InterPro" id="IPR001909">
    <property type="entry name" value="KRAB"/>
</dbReference>
<proteinExistence type="predicted"/>
<sequence>MSAEIPLTFCDVAVSFSEDQWTRLDTWKKELYHNVIKEIHKVLRRLGYTIANPDVIFNIKKSNESCIRIDSSSAERKTIPSGETPDLLVRIKEETLEPASCIEEKRAYPVITSVVSLNTREEQAAHKDVCLGSKPTPVKDPPVVKQEEIDHLEQSTVHHSTGTIPAEVKQEGSVHVETQSTDHSSTEIWPVVVKQEETEDTEETDHDSTYTVVVKQDGTDCNEIHFRGHSNSTELYCRKAKPELVTKQALTYRTNAKLLARFQNRSVEDTNLFTEEHHNLNTLRKTMSDIATIRTFLKELKEKRDIQNIPHQELDSLMSHFISVARRQDGRQYEPHTLRCMIGSLDRYLKMHKYPYNIRFGETRDFPLTRDSLNAKQKMLRKEGKGKLSKRPAALTDEDIQHLFKSGTLSMDNPTSLLNLILFNNGIHFGLRIKEQYDLQWGDIVLLTDNAGIKYLEFNEPQARIRSGENPAHIKQVKPRIYSAPRIPGGDPVAAYIKYANSRPKSMMVPESPFYLAPNVNYKPLHARWFHSMKIGINKMRRLMKEMKYDSVLPRNKKINYHSSWRPAVQKPEESVLHPTEIFRLSDHRILHRVGHYSSVAELKQSHRSTLIETHSPAVPSDCLSMQTNPSLLPSPFQSIMLPPDRSDVILSKRKRLNTVIWENCLLRNSNINGPHKSTPDPHKRLKRVM</sequence>
<dbReference type="Pfam" id="PF12012">
    <property type="entry name" value="DUF3504"/>
    <property type="match status" value="1"/>
</dbReference>
<evidence type="ECO:0000259" key="5">
    <source>
        <dbReference type="PROSITE" id="PS50805"/>
    </source>
</evidence>
<dbReference type="PROSITE" id="PS50805">
    <property type="entry name" value="KRAB"/>
    <property type="match status" value="1"/>
</dbReference>
<keyword evidence="1" id="KW-1017">Isopeptide bond</keyword>
<dbReference type="AlphaFoldDB" id="A0A8C5MK54"/>
<evidence type="ECO:0000313" key="6">
    <source>
        <dbReference type="Ensembl" id="ENSLLEP00000015827.1"/>
    </source>
</evidence>
<dbReference type="GO" id="GO:0003677">
    <property type="term" value="F:DNA binding"/>
    <property type="evidence" value="ECO:0007669"/>
    <property type="project" value="InterPro"/>
</dbReference>
<dbReference type="GeneTree" id="ENSGT00970000197759"/>